<gene>
    <name evidence="3" type="ORF">NLJ89_g2785</name>
</gene>
<sequence length="234" mass="26972">MPELFRFTEVNDNNDLANRASNLLVRMCGVTPPVSLIYPILDAIFETIQNSPSWRVRLKALPLLQVFYFRHIPLISEIRIVEILEVLCRCLDDEIVEVREMAAATLSGILRLSPRRSVLTLKERFMHLLKNSCVPSRQDPNYNKAIRQRHAAILGICALVDSYPYTVEKWMPELLTNILAEHTYDPIPISTSVRKCASNFKRTHQDTWHEDRKRFNEDQLAALSTLLTGSSYYA</sequence>
<keyword evidence="1" id="KW-0677">Repeat</keyword>
<keyword evidence="4" id="KW-1185">Reference proteome</keyword>
<dbReference type="Pfam" id="PF11919">
    <property type="entry name" value="PSME4_C"/>
    <property type="match status" value="1"/>
</dbReference>
<dbReference type="EMBL" id="JANKHO010000182">
    <property type="protein sequence ID" value="KAJ3513732.1"/>
    <property type="molecule type" value="Genomic_DNA"/>
</dbReference>
<dbReference type="Proteomes" id="UP001148786">
    <property type="component" value="Unassembled WGS sequence"/>
</dbReference>
<evidence type="ECO:0000256" key="1">
    <source>
        <dbReference type="ARBA" id="ARBA00022737"/>
    </source>
</evidence>
<dbReference type="InterPro" id="IPR000357">
    <property type="entry name" value="HEAT"/>
</dbReference>
<dbReference type="GO" id="GO:0005634">
    <property type="term" value="C:nucleus"/>
    <property type="evidence" value="ECO:0007669"/>
    <property type="project" value="TreeGrafter"/>
</dbReference>
<name>A0A9W8K6M3_9AGAR</name>
<dbReference type="SUPFAM" id="SSF48371">
    <property type="entry name" value="ARM repeat"/>
    <property type="match status" value="1"/>
</dbReference>
<dbReference type="InterPro" id="IPR011989">
    <property type="entry name" value="ARM-like"/>
</dbReference>
<dbReference type="InterPro" id="IPR016024">
    <property type="entry name" value="ARM-type_fold"/>
</dbReference>
<dbReference type="OrthoDB" id="17907at2759"/>
<dbReference type="PANTHER" id="PTHR32170:SF3">
    <property type="entry name" value="PROTEASOME ACTIVATOR COMPLEX SUBUNIT 4"/>
    <property type="match status" value="1"/>
</dbReference>
<dbReference type="Pfam" id="PF02985">
    <property type="entry name" value="HEAT"/>
    <property type="match status" value="1"/>
</dbReference>
<dbReference type="InterPro" id="IPR035309">
    <property type="entry name" value="PSME4"/>
</dbReference>
<dbReference type="Gene3D" id="1.25.10.10">
    <property type="entry name" value="Leucine-rich Repeat Variant"/>
    <property type="match status" value="1"/>
</dbReference>
<dbReference type="GO" id="GO:0005829">
    <property type="term" value="C:cytosol"/>
    <property type="evidence" value="ECO:0007669"/>
    <property type="project" value="TreeGrafter"/>
</dbReference>
<protein>
    <recommendedName>
        <fullName evidence="2">Proteasome activator complex subunit 4 C-terminal domain-containing protein</fullName>
    </recommendedName>
</protein>
<evidence type="ECO:0000259" key="2">
    <source>
        <dbReference type="Pfam" id="PF11919"/>
    </source>
</evidence>
<dbReference type="PANTHER" id="PTHR32170">
    <property type="entry name" value="PROTEASOME ACTIVATOR COMPLEX SUBUNIT 4"/>
    <property type="match status" value="1"/>
</dbReference>
<reference evidence="3" key="1">
    <citation type="submission" date="2022-07" db="EMBL/GenBank/DDBJ databases">
        <title>Genome Sequence of Agrocybe chaxingu.</title>
        <authorList>
            <person name="Buettner E."/>
        </authorList>
    </citation>
    <scope>NUCLEOTIDE SEQUENCE</scope>
    <source>
        <strain evidence="3">MP-N11</strain>
    </source>
</reference>
<dbReference type="GO" id="GO:0010499">
    <property type="term" value="P:proteasomal ubiquitin-independent protein catabolic process"/>
    <property type="evidence" value="ECO:0007669"/>
    <property type="project" value="TreeGrafter"/>
</dbReference>
<proteinExistence type="predicted"/>
<feature type="domain" description="Proteasome activator complex subunit 4 C-terminal" evidence="2">
    <location>
        <begin position="147"/>
        <end position="234"/>
    </location>
</feature>
<comment type="caution">
    <text evidence="3">The sequence shown here is derived from an EMBL/GenBank/DDBJ whole genome shotgun (WGS) entry which is preliminary data.</text>
</comment>
<evidence type="ECO:0000313" key="4">
    <source>
        <dbReference type="Proteomes" id="UP001148786"/>
    </source>
</evidence>
<dbReference type="AlphaFoldDB" id="A0A9W8K6M3"/>
<dbReference type="InterPro" id="IPR021843">
    <property type="entry name" value="PSME4_C"/>
</dbReference>
<dbReference type="GO" id="GO:0016504">
    <property type="term" value="F:peptidase activator activity"/>
    <property type="evidence" value="ECO:0007669"/>
    <property type="project" value="InterPro"/>
</dbReference>
<organism evidence="3 4">
    <name type="scientific">Agrocybe chaxingu</name>
    <dbReference type="NCBI Taxonomy" id="84603"/>
    <lineage>
        <taxon>Eukaryota</taxon>
        <taxon>Fungi</taxon>
        <taxon>Dikarya</taxon>
        <taxon>Basidiomycota</taxon>
        <taxon>Agaricomycotina</taxon>
        <taxon>Agaricomycetes</taxon>
        <taxon>Agaricomycetidae</taxon>
        <taxon>Agaricales</taxon>
        <taxon>Agaricineae</taxon>
        <taxon>Strophariaceae</taxon>
        <taxon>Agrocybe</taxon>
    </lineage>
</organism>
<accession>A0A9W8K6M3</accession>
<evidence type="ECO:0000313" key="3">
    <source>
        <dbReference type="EMBL" id="KAJ3513732.1"/>
    </source>
</evidence>
<dbReference type="GO" id="GO:0070628">
    <property type="term" value="F:proteasome binding"/>
    <property type="evidence" value="ECO:0007669"/>
    <property type="project" value="InterPro"/>
</dbReference>